<name>A0ABW4MTA8_9BACI</name>
<reference evidence="3" key="1">
    <citation type="journal article" date="2019" name="Int. J. Syst. Evol. Microbiol.">
        <title>The Global Catalogue of Microorganisms (GCM) 10K type strain sequencing project: providing services to taxonomists for standard genome sequencing and annotation.</title>
        <authorList>
            <consortium name="The Broad Institute Genomics Platform"/>
            <consortium name="The Broad Institute Genome Sequencing Center for Infectious Disease"/>
            <person name="Wu L."/>
            <person name="Ma J."/>
        </authorList>
    </citation>
    <scope>NUCLEOTIDE SEQUENCE [LARGE SCALE GENOMIC DNA]</scope>
    <source>
        <strain evidence="3">CCUG 15531</strain>
    </source>
</reference>
<sequence>MSFTNLFLKIRSNFMYLPTLYGIVAFIMALLSIKLEAIFMKQSALQHIIPSALFTDISLARTILSTISASLLTITTITFSTILVVLTTYLSNFSPRTLQNFITNHSTQRVLGTFVGGFVYSIVLLLVLEDTGSGTRYIVPSLAIAISIICLFVFVFFIHHVTSWIQVSNLIYNITQSTTKRIENDLSDLKDVNEDPPWDDWEGEEIKHINPQPIFLDKAGYIQFIDTNGIIEQAYQDDCIIRVERNINDFVDEQTVVLSIWGKKEETSLMDYKTFITIGSKQSPFPNIELGMTKIVEIAIRALSPAINDPNTAINCIDNLGRILIKLSKKHLPKSYFNDKNRNLRVIFDQPTYSDYLYKSFSQILSYGVHDVTILLAVFRVLTSIADSSQHSRKTIWDFAQFVVERINKGELLSLDRQYLNKQLKRLANATGHSKEYQSL</sequence>
<dbReference type="EMBL" id="JBHUEK010000029">
    <property type="protein sequence ID" value="MFD1780851.1"/>
    <property type="molecule type" value="Genomic_DNA"/>
</dbReference>
<dbReference type="RefSeq" id="WP_304219899.1">
    <property type="nucleotide sequence ID" value="NZ_JBHUEK010000029.1"/>
</dbReference>
<evidence type="ECO:0000313" key="2">
    <source>
        <dbReference type="EMBL" id="MFD1780851.1"/>
    </source>
</evidence>
<feature type="transmembrane region" description="Helical" evidence="1">
    <location>
        <begin position="137"/>
        <end position="158"/>
    </location>
</feature>
<protein>
    <submittedName>
        <fullName evidence="2">DUF2254 domain-containing protein</fullName>
    </submittedName>
</protein>
<feature type="transmembrane region" description="Helical" evidence="1">
    <location>
        <begin position="110"/>
        <end position="128"/>
    </location>
</feature>
<comment type="caution">
    <text evidence="2">The sequence shown here is derived from an EMBL/GenBank/DDBJ whole genome shotgun (WGS) entry which is preliminary data.</text>
</comment>
<dbReference type="InterPro" id="IPR018723">
    <property type="entry name" value="DUF2254_membrane"/>
</dbReference>
<dbReference type="Proteomes" id="UP001597227">
    <property type="component" value="Unassembled WGS sequence"/>
</dbReference>
<evidence type="ECO:0000313" key="3">
    <source>
        <dbReference type="Proteomes" id="UP001597227"/>
    </source>
</evidence>
<dbReference type="Pfam" id="PF10011">
    <property type="entry name" value="DUF2254"/>
    <property type="match status" value="1"/>
</dbReference>
<accession>A0ABW4MTA8</accession>
<feature type="transmembrane region" description="Helical" evidence="1">
    <location>
        <begin position="14"/>
        <end position="33"/>
    </location>
</feature>
<gene>
    <name evidence="2" type="ORF">ACFSFW_19545</name>
</gene>
<evidence type="ECO:0000256" key="1">
    <source>
        <dbReference type="SAM" id="Phobius"/>
    </source>
</evidence>
<keyword evidence="3" id="KW-1185">Reference proteome</keyword>
<keyword evidence="1" id="KW-1133">Transmembrane helix</keyword>
<feature type="transmembrane region" description="Helical" evidence="1">
    <location>
        <begin position="69"/>
        <end position="90"/>
    </location>
</feature>
<keyword evidence="1" id="KW-0472">Membrane</keyword>
<organism evidence="2 3">
    <name type="scientific">Fredinandcohnia salidurans</name>
    <dbReference type="NCBI Taxonomy" id="2595041"/>
    <lineage>
        <taxon>Bacteria</taxon>
        <taxon>Bacillati</taxon>
        <taxon>Bacillota</taxon>
        <taxon>Bacilli</taxon>
        <taxon>Bacillales</taxon>
        <taxon>Bacillaceae</taxon>
        <taxon>Fredinandcohnia</taxon>
    </lineage>
</organism>
<proteinExistence type="predicted"/>
<keyword evidence="1" id="KW-0812">Transmembrane</keyword>